<dbReference type="PATRIC" id="fig|1123269.5.peg.1029"/>
<reference evidence="2 3" key="1">
    <citation type="submission" date="2013-07" db="EMBL/GenBank/DDBJ databases">
        <title>Completed genome of Sphingomonas sanxanigenens NX02.</title>
        <authorList>
            <person name="Ma T."/>
            <person name="Huang H."/>
            <person name="Wu M."/>
            <person name="Li X."/>
            <person name="Li G."/>
        </authorList>
    </citation>
    <scope>NUCLEOTIDE SEQUENCE [LARGE SCALE GENOMIC DNA]</scope>
    <source>
        <strain evidence="2 3">NX02</strain>
    </source>
</reference>
<organism evidence="2 3">
    <name type="scientific">Sphingomonas sanxanigenens DSM 19645 = NX02</name>
    <dbReference type="NCBI Taxonomy" id="1123269"/>
    <lineage>
        <taxon>Bacteria</taxon>
        <taxon>Pseudomonadati</taxon>
        <taxon>Pseudomonadota</taxon>
        <taxon>Alphaproteobacteria</taxon>
        <taxon>Sphingomonadales</taxon>
        <taxon>Sphingomonadaceae</taxon>
        <taxon>Sphingomonas</taxon>
    </lineage>
</organism>
<dbReference type="Proteomes" id="UP000018851">
    <property type="component" value="Chromosome"/>
</dbReference>
<accession>W0A6S9</accession>
<dbReference type="STRING" id="1123269.NX02_05280"/>
<dbReference type="AlphaFoldDB" id="W0A6S9"/>
<dbReference type="EMBL" id="CP006644">
    <property type="protein sequence ID" value="AHE52796.1"/>
    <property type="molecule type" value="Genomic_DNA"/>
</dbReference>
<keyword evidence="3" id="KW-1185">Reference proteome</keyword>
<keyword evidence="1" id="KW-0472">Membrane</keyword>
<keyword evidence="1" id="KW-0812">Transmembrane</keyword>
<proteinExistence type="predicted"/>
<dbReference type="HOGENOM" id="CLU_164080_0_0_5"/>
<protein>
    <recommendedName>
        <fullName evidence="4">VanZ-like domain-containing protein</fullName>
    </recommendedName>
</protein>
<feature type="transmembrane region" description="Helical" evidence="1">
    <location>
        <begin position="77"/>
        <end position="94"/>
    </location>
</feature>
<dbReference type="eggNOG" id="ENOG50315RP">
    <property type="taxonomic scope" value="Bacteria"/>
</dbReference>
<sequence length="141" mass="15953">MRQPRPIRWWPAADAGADGCRLVRCSKARHAAPMDIPGLYTRLILWIGDGTGLSDTVLHIHAGLAMLMLGRMVTRRGLGTFVPLWFVVAAEAANEIMDRLHYGSWRWPDTTSDIIHTLFWPTVICIGIRLRPLSGQRARRR</sequence>
<evidence type="ECO:0000313" key="3">
    <source>
        <dbReference type="Proteomes" id="UP000018851"/>
    </source>
</evidence>
<keyword evidence="1" id="KW-1133">Transmembrane helix</keyword>
<feature type="transmembrane region" description="Helical" evidence="1">
    <location>
        <begin position="114"/>
        <end position="131"/>
    </location>
</feature>
<evidence type="ECO:0000313" key="2">
    <source>
        <dbReference type="EMBL" id="AHE52796.1"/>
    </source>
</evidence>
<evidence type="ECO:0008006" key="4">
    <source>
        <dbReference type="Google" id="ProtNLM"/>
    </source>
</evidence>
<dbReference type="KEGG" id="ssan:NX02_05280"/>
<evidence type="ECO:0000256" key="1">
    <source>
        <dbReference type="SAM" id="Phobius"/>
    </source>
</evidence>
<name>W0A6S9_9SPHN</name>
<gene>
    <name evidence="2" type="ORF">NX02_05280</name>
</gene>